<keyword evidence="2" id="KW-0808">Transferase</keyword>
<dbReference type="EMBL" id="WUPT01000003">
    <property type="protein sequence ID" value="MXQ09491.1"/>
    <property type="molecule type" value="Genomic_DNA"/>
</dbReference>
<feature type="domain" description="N-acetyltransferase" evidence="1">
    <location>
        <begin position="12"/>
        <end position="168"/>
    </location>
</feature>
<proteinExistence type="predicted"/>
<protein>
    <submittedName>
        <fullName evidence="2">GNAT family N-acetyltransferase</fullName>
    </submittedName>
</protein>
<gene>
    <name evidence="2" type="ORF">GQ651_16720</name>
</gene>
<evidence type="ECO:0000313" key="3">
    <source>
        <dbReference type="Proteomes" id="UP000480350"/>
    </source>
</evidence>
<dbReference type="Gene3D" id="3.40.630.30">
    <property type="match status" value="1"/>
</dbReference>
<reference evidence="2 3" key="1">
    <citation type="submission" date="2019-12" db="EMBL/GenBank/DDBJ databases">
        <authorList>
            <person name="Lee S.D."/>
        </authorList>
    </citation>
    <scope>NUCLEOTIDE SEQUENCE [LARGE SCALE GENOMIC DNA]</scope>
    <source>
        <strain evidence="2 3">GH1-50</strain>
    </source>
</reference>
<sequence length="172" mass="18581">MPDIPVLETERLTLRGHEIGDFEAYAAFWASDRTVAMGGPCDARAAWGHFCKDVAGWTLLGHGAFAMVERETGALVGQISVGKPPHFPELELGWLVMEPAEGQGFATEGAAAVRDWAFDDFGAPTLVSYIARDNAPSIRVAERLGARPDDSAPAAPFANHVVYRHPAPERLQ</sequence>
<dbReference type="InterPro" id="IPR000182">
    <property type="entry name" value="GNAT_dom"/>
</dbReference>
<reference evidence="2 3" key="2">
    <citation type="submission" date="2020-03" db="EMBL/GenBank/DDBJ databases">
        <title>Kangsaoukella pontilimi gen. nov., sp. nov., a new member of the family Rhodobacteraceae isolated from a tidal mudflat.</title>
        <authorList>
            <person name="Kim I.S."/>
        </authorList>
    </citation>
    <scope>NUCLEOTIDE SEQUENCE [LARGE SCALE GENOMIC DNA]</scope>
    <source>
        <strain evidence="2 3">GH1-50</strain>
    </source>
</reference>
<dbReference type="InterPro" id="IPR016181">
    <property type="entry name" value="Acyl_CoA_acyltransferase"/>
</dbReference>
<keyword evidence="3" id="KW-1185">Reference proteome</keyword>
<dbReference type="InterPro" id="IPR051531">
    <property type="entry name" value="N-acetyltransferase"/>
</dbReference>
<organism evidence="2 3">
    <name type="scientific">Kangsaoukella pontilimi</name>
    <dbReference type="NCBI Taxonomy" id="2691042"/>
    <lineage>
        <taxon>Bacteria</taxon>
        <taxon>Pseudomonadati</taxon>
        <taxon>Pseudomonadota</taxon>
        <taxon>Alphaproteobacteria</taxon>
        <taxon>Rhodobacterales</taxon>
        <taxon>Paracoccaceae</taxon>
        <taxon>Kangsaoukella</taxon>
    </lineage>
</organism>
<dbReference type="AlphaFoldDB" id="A0A7C9MFE3"/>
<dbReference type="Pfam" id="PF13302">
    <property type="entry name" value="Acetyltransf_3"/>
    <property type="match status" value="1"/>
</dbReference>
<evidence type="ECO:0000259" key="1">
    <source>
        <dbReference type="PROSITE" id="PS51186"/>
    </source>
</evidence>
<dbReference type="PANTHER" id="PTHR43792:SF1">
    <property type="entry name" value="N-ACETYLTRANSFERASE DOMAIN-CONTAINING PROTEIN"/>
    <property type="match status" value="1"/>
</dbReference>
<comment type="caution">
    <text evidence="2">The sequence shown here is derived from an EMBL/GenBank/DDBJ whole genome shotgun (WGS) entry which is preliminary data.</text>
</comment>
<dbReference type="SUPFAM" id="SSF55729">
    <property type="entry name" value="Acyl-CoA N-acyltransferases (Nat)"/>
    <property type="match status" value="1"/>
</dbReference>
<dbReference type="Proteomes" id="UP000480350">
    <property type="component" value="Unassembled WGS sequence"/>
</dbReference>
<name>A0A7C9MFE3_9RHOB</name>
<accession>A0A7C9MFE3</accession>
<dbReference type="GO" id="GO:0016747">
    <property type="term" value="F:acyltransferase activity, transferring groups other than amino-acyl groups"/>
    <property type="evidence" value="ECO:0007669"/>
    <property type="project" value="InterPro"/>
</dbReference>
<evidence type="ECO:0000313" key="2">
    <source>
        <dbReference type="EMBL" id="MXQ09491.1"/>
    </source>
</evidence>
<dbReference type="PROSITE" id="PS51186">
    <property type="entry name" value="GNAT"/>
    <property type="match status" value="1"/>
</dbReference>
<dbReference type="PANTHER" id="PTHR43792">
    <property type="entry name" value="GNAT FAMILY, PUTATIVE (AFU_ORTHOLOGUE AFUA_3G00765)-RELATED-RELATED"/>
    <property type="match status" value="1"/>
</dbReference>